<keyword evidence="5" id="KW-0408">Iron</keyword>
<dbReference type="InterPro" id="IPR058240">
    <property type="entry name" value="rSAM_sf"/>
</dbReference>
<accession>A0A2K9ABK5</accession>
<dbReference type="Gene3D" id="3.20.20.70">
    <property type="entry name" value="Aldolase class I"/>
    <property type="match status" value="1"/>
</dbReference>
<reference evidence="7 8" key="1">
    <citation type="submission" date="2017-12" db="EMBL/GenBank/DDBJ databases">
        <title>Kangiella profundi FT102 completed genome.</title>
        <authorList>
            <person name="Xu J."/>
            <person name="Wang J."/>
            <person name="Lu Y."/>
        </authorList>
    </citation>
    <scope>NUCLEOTIDE SEQUENCE [LARGE SCALE GENOMIC DNA]</scope>
    <source>
        <strain evidence="7 8">FT102</strain>
    </source>
</reference>
<dbReference type="AlphaFoldDB" id="A0A2K9ABK5"/>
<dbReference type="InterPro" id="IPR012840">
    <property type="entry name" value="NrdG2"/>
</dbReference>
<dbReference type="GO" id="GO:0046872">
    <property type="term" value="F:metal ion binding"/>
    <property type="evidence" value="ECO:0007669"/>
    <property type="project" value="UniProtKB-KW"/>
</dbReference>
<dbReference type="CDD" id="cd01335">
    <property type="entry name" value="Radical_SAM"/>
    <property type="match status" value="1"/>
</dbReference>
<evidence type="ECO:0000256" key="1">
    <source>
        <dbReference type="ARBA" id="ARBA00001966"/>
    </source>
</evidence>
<proteinExistence type="predicted"/>
<evidence type="ECO:0000313" key="8">
    <source>
        <dbReference type="Proteomes" id="UP000232693"/>
    </source>
</evidence>
<dbReference type="EMBL" id="CP025120">
    <property type="protein sequence ID" value="AUD78797.1"/>
    <property type="molecule type" value="Genomic_DNA"/>
</dbReference>
<keyword evidence="8" id="KW-1185">Reference proteome</keyword>
<organism evidence="7 8">
    <name type="scientific">Kangiella profundi</name>
    <dbReference type="NCBI Taxonomy" id="1561924"/>
    <lineage>
        <taxon>Bacteria</taxon>
        <taxon>Pseudomonadati</taxon>
        <taxon>Pseudomonadota</taxon>
        <taxon>Gammaproteobacteria</taxon>
        <taxon>Kangiellales</taxon>
        <taxon>Kangiellaceae</taxon>
        <taxon>Kangiella</taxon>
    </lineage>
</organism>
<keyword evidence="3" id="KW-0949">S-adenosyl-L-methionine</keyword>
<name>A0A2K9ABK5_9GAMM</name>
<dbReference type="SUPFAM" id="SSF102114">
    <property type="entry name" value="Radical SAM enzymes"/>
    <property type="match status" value="1"/>
</dbReference>
<protein>
    <submittedName>
        <fullName evidence="7">Anaerobic ribonucleoside-triphosphate reductase activating protein</fullName>
    </submittedName>
</protein>
<evidence type="ECO:0000256" key="3">
    <source>
        <dbReference type="ARBA" id="ARBA00022691"/>
    </source>
</evidence>
<evidence type="ECO:0000256" key="2">
    <source>
        <dbReference type="ARBA" id="ARBA00022485"/>
    </source>
</evidence>
<dbReference type="PANTHER" id="PTHR30352">
    <property type="entry name" value="PYRUVATE FORMATE-LYASE-ACTIVATING ENZYME"/>
    <property type="match status" value="1"/>
</dbReference>
<evidence type="ECO:0000256" key="6">
    <source>
        <dbReference type="ARBA" id="ARBA00023014"/>
    </source>
</evidence>
<dbReference type="Pfam" id="PF04055">
    <property type="entry name" value="Radical_SAM"/>
    <property type="match status" value="1"/>
</dbReference>
<dbReference type="NCBIfam" id="TIGR02495">
    <property type="entry name" value="NrdG2"/>
    <property type="match status" value="1"/>
</dbReference>
<sequence>MLKESQSVSNIKSDVALRVGGITPLTTIDFPHHLSCVIYCQGCAWRCRYCHNPELIPTKADQSYEWHSLIEFLHKRKGLLEAVVFSGGEPLLQSALVPAIETVKAMDFKVGLHTGGSAPKRFKAVLPNVDWVGFDVKDLPEYGDAIIRVNGAAEANWQSLDMLLESGVDYECRTTVHWNLTNPERVLKLAETLASKGVKNYNLQIARNKNTLDESLRSDEFSYSMVDKETRQQLCTAIEPMFNKFKWVE</sequence>
<keyword evidence="4" id="KW-0479">Metal-binding</keyword>
<dbReference type="PANTHER" id="PTHR30352:SF13">
    <property type="entry name" value="GLYCYL-RADICAL ENZYME ACTIVATING ENZYME YJJW-RELATED"/>
    <property type="match status" value="1"/>
</dbReference>
<dbReference type="GO" id="GO:0003824">
    <property type="term" value="F:catalytic activity"/>
    <property type="evidence" value="ECO:0007669"/>
    <property type="project" value="InterPro"/>
</dbReference>
<dbReference type="InterPro" id="IPR013785">
    <property type="entry name" value="Aldolase_TIM"/>
</dbReference>
<keyword evidence="6" id="KW-0411">Iron-sulfur</keyword>
<comment type="cofactor">
    <cofactor evidence="1">
        <name>[4Fe-4S] cluster</name>
        <dbReference type="ChEBI" id="CHEBI:49883"/>
    </cofactor>
</comment>
<dbReference type="GO" id="GO:0051539">
    <property type="term" value="F:4 iron, 4 sulfur cluster binding"/>
    <property type="evidence" value="ECO:0007669"/>
    <property type="project" value="UniProtKB-KW"/>
</dbReference>
<dbReference type="Proteomes" id="UP000232693">
    <property type="component" value="Chromosome"/>
</dbReference>
<evidence type="ECO:0000313" key="7">
    <source>
        <dbReference type="EMBL" id="AUD78797.1"/>
    </source>
</evidence>
<evidence type="ECO:0000256" key="5">
    <source>
        <dbReference type="ARBA" id="ARBA00023004"/>
    </source>
</evidence>
<evidence type="ECO:0000256" key="4">
    <source>
        <dbReference type="ARBA" id="ARBA00022723"/>
    </source>
</evidence>
<dbReference type="OrthoDB" id="9782387at2"/>
<dbReference type="SFLD" id="SFLDS00029">
    <property type="entry name" value="Radical_SAM"/>
    <property type="match status" value="1"/>
</dbReference>
<keyword evidence="2" id="KW-0004">4Fe-4S</keyword>
<dbReference type="PROSITE" id="PS51918">
    <property type="entry name" value="RADICAL_SAM"/>
    <property type="match status" value="1"/>
</dbReference>
<dbReference type="SFLD" id="SFLDG01094">
    <property type="entry name" value="Uncharacterised_Radical_SAM_Su"/>
    <property type="match status" value="1"/>
</dbReference>
<dbReference type="RefSeq" id="WP_106646648.1">
    <property type="nucleotide sequence ID" value="NZ_BMGO01000001.1"/>
</dbReference>
<gene>
    <name evidence="7" type="ORF">CW740_05825</name>
</gene>
<dbReference type="KEGG" id="kpd:CW740_05825"/>
<dbReference type="InterPro" id="IPR034457">
    <property type="entry name" value="Organic_radical-activating"/>
</dbReference>
<dbReference type="InterPro" id="IPR007197">
    <property type="entry name" value="rSAM"/>
</dbReference>